<dbReference type="InterPro" id="IPR017520">
    <property type="entry name" value="CHP03086"/>
</dbReference>
<feature type="domain" description="Mycothiol-dependent maleylpyruvate isomerase metal-binding" evidence="1">
    <location>
        <begin position="11"/>
        <end position="135"/>
    </location>
</feature>
<evidence type="ECO:0000313" key="3">
    <source>
        <dbReference type="Proteomes" id="UP001239626"/>
    </source>
</evidence>
<dbReference type="InterPro" id="IPR017517">
    <property type="entry name" value="Maleyloyr_isom"/>
</dbReference>
<reference evidence="2 3" key="1">
    <citation type="submission" date="2023-07" db="EMBL/GenBank/DDBJ databases">
        <title>Sorghum-associated microbial communities from plants grown in Nebraska, USA.</title>
        <authorList>
            <person name="Schachtman D."/>
        </authorList>
    </citation>
    <scope>NUCLEOTIDE SEQUENCE [LARGE SCALE GENOMIC DNA]</scope>
    <source>
        <strain evidence="2 3">BE332</strain>
    </source>
</reference>
<comment type="caution">
    <text evidence="2">The sequence shown here is derived from an EMBL/GenBank/DDBJ whole genome shotgun (WGS) entry which is preliminary data.</text>
</comment>
<sequence length="196" mass="20362">MTDQTSTWTVLDQSHRALREAAASVPSDGWDRPTPCALWTVAQVLQHAVGDQQGYAATITGEGWPTENPFEPSGQLAGDPVDLVESATRAAALAWSTVPADGPDVTTPLPVGPLAPWVGASACALDAAVHAWDIAVATGRPSPLTPELAAALHEAAVQFVEPLRGFAYAPALPAAEGDGPVEALLRYLGRSPSWTP</sequence>
<accession>A0ABU0EIP0</accession>
<name>A0ABU0EIP0_9CELL</name>
<dbReference type="RefSeq" id="WP_307493958.1">
    <property type="nucleotide sequence ID" value="NZ_JAUSVB010000005.1"/>
</dbReference>
<dbReference type="Gene3D" id="1.20.120.450">
    <property type="entry name" value="dinb family like domain"/>
    <property type="match status" value="1"/>
</dbReference>
<protein>
    <submittedName>
        <fullName evidence="2">Uncharacterized protein (TIGR03086 family)</fullName>
    </submittedName>
</protein>
<organism evidence="2 3">
    <name type="scientific">Cellulomonas humilata</name>
    <dbReference type="NCBI Taxonomy" id="144055"/>
    <lineage>
        <taxon>Bacteria</taxon>
        <taxon>Bacillati</taxon>
        <taxon>Actinomycetota</taxon>
        <taxon>Actinomycetes</taxon>
        <taxon>Micrococcales</taxon>
        <taxon>Cellulomonadaceae</taxon>
        <taxon>Cellulomonas</taxon>
    </lineage>
</organism>
<dbReference type="Proteomes" id="UP001239626">
    <property type="component" value="Unassembled WGS sequence"/>
</dbReference>
<dbReference type="InterPro" id="IPR034660">
    <property type="entry name" value="DinB/YfiT-like"/>
</dbReference>
<gene>
    <name evidence="2" type="ORF">J2X26_003478</name>
</gene>
<dbReference type="NCBIfam" id="TIGR03083">
    <property type="entry name" value="maleylpyruvate isomerase family mycothiol-dependent enzyme"/>
    <property type="match status" value="1"/>
</dbReference>
<dbReference type="NCBIfam" id="TIGR03086">
    <property type="entry name" value="TIGR03086 family metal-binding protein"/>
    <property type="match status" value="1"/>
</dbReference>
<keyword evidence="3" id="KW-1185">Reference proteome</keyword>
<dbReference type="InterPro" id="IPR024344">
    <property type="entry name" value="MDMPI_metal-binding"/>
</dbReference>
<evidence type="ECO:0000259" key="1">
    <source>
        <dbReference type="Pfam" id="PF11716"/>
    </source>
</evidence>
<evidence type="ECO:0000313" key="2">
    <source>
        <dbReference type="EMBL" id="MDQ0375148.1"/>
    </source>
</evidence>
<dbReference type="Pfam" id="PF11716">
    <property type="entry name" value="MDMPI_N"/>
    <property type="match status" value="1"/>
</dbReference>
<proteinExistence type="predicted"/>
<dbReference type="SUPFAM" id="SSF109854">
    <property type="entry name" value="DinB/YfiT-like putative metalloenzymes"/>
    <property type="match status" value="1"/>
</dbReference>
<dbReference type="EMBL" id="JAUSVB010000005">
    <property type="protein sequence ID" value="MDQ0375148.1"/>
    <property type="molecule type" value="Genomic_DNA"/>
</dbReference>